<comment type="caution">
    <text evidence="1">The sequence shown here is derived from an EMBL/GenBank/DDBJ whole genome shotgun (WGS) entry which is preliminary data.</text>
</comment>
<accession>A0A817UY61</accession>
<proteinExistence type="predicted"/>
<evidence type="ECO:0000313" key="2">
    <source>
        <dbReference type="Proteomes" id="UP000663825"/>
    </source>
</evidence>
<evidence type="ECO:0000313" key="1">
    <source>
        <dbReference type="EMBL" id="CAF3336608.1"/>
    </source>
</evidence>
<sequence length="186" mass="21657">MITEQDGTRNQYFNATTTWKQISSWSKILNGNVETPIDNYNFWNVEQRNLIDEDQTISSTLDQVESTDVDVIGEEEFIDVILSYDKNSQRIHIFRTSPVYSLINNPKYLNHLDLKILPQDCSLVLVKDESEKNFLSTLDIENQISDYASITDKSIHFQITILVQIIRYDDLTEIKIPISHRNITIK</sequence>
<organism evidence="1 2">
    <name type="scientific">Rotaria socialis</name>
    <dbReference type="NCBI Taxonomy" id="392032"/>
    <lineage>
        <taxon>Eukaryota</taxon>
        <taxon>Metazoa</taxon>
        <taxon>Spiralia</taxon>
        <taxon>Gnathifera</taxon>
        <taxon>Rotifera</taxon>
        <taxon>Eurotatoria</taxon>
        <taxon>Bdelloidea</taxon>
        <taxon>Philodinida</taxon>
        <taxon>Philodinidae</taxon>
        <taxon>Rotaria</taxon>
    </lineage>
</organism>
<dbReference type="OrthoDB" id="10052881at2759"/>
<name>A0A817UY61_9BILA</name>
<protein>
    <submittedName>
        <fullName evidence="1">Uncharacterized protein</fullName>
    </submittedName>
</protein>
<dbReference type="Proteomes" id="UP000663825">
    <property type="component" value="Unassembled WGS sequence"/>
</dbReference>
<reference evidence="1" key="1">
    <citation type="submission" date="2021-02" db="EMBL/GenBank/DDBJ databases">
        <authorList>
            <person name="Nowell W R."/>
        </authorList>
    </citation>
    <scope>NUCLEOTIDE SEQUENCE</scope>
</reference>
<dbReference type="EMBL" id="CAJNXB010003766">
    <property type="protein sequence ID" value="CAF3336608.1"/>
    <property type="molecule type" value="Genomic_DNA"/>
</dbReference>
<dbReference type="AlphaFoldDB" id="A0A817UY61"/>
<gene>
    <name evidence="1" type="ORF">TIS948_LOCUS21942</name>
</gene>